<dbReference type="InterPro" id="IPR003959">
    <property type="entry name" value="ATPase_AAA_core"/>
</dbReference>
<keyword evidence="6" id="KW-0067">ATP-binding</keyword>
<dbReference type="FunFam" id="1.20.272.10:FF:000001">
    <property type="entry name" value="Putative AAA family ATPase"/>
    <property type="match status" value="1"/>
</dbReference>
<keyword evidence="4" id="KW-0235">DNA replication</keyword>
<dbReference type="GO" id="GO:0003677">
    <property type="term" value="F:DNA binding"/>
    <property type="evidence" value="ECO:0007669"/>
    <property type="project" value="InterPro"/>
</dbReference>
<dbReference type="FunFam" id="3.40.50.300:FF:000137">
    <property type="entry name" value="Replication-associated recombination protein A"/>
    <property type="match status" value="1"/>
</dbReference>
<dbReference type="SUPFAM" id="SSF52540">
    <property type="entry name" value="P-loop containing nucleoside triphosphate hydrolases"/>
    <property type="match status" value="1"/>
</dbReference>
<dbReference type="InterPro" id="IPR008921">
    <property type="entry name" value="DNA_pol3_clamp-load_cplx_C"/>
</dbReference>
<dbReference type="Gene3D" id="3.40.50.300">
    <property type="entry name" value="P-loop containing nucleotide triphosphate hydrolases"/>
    <property type="match status" value="1"/>
</dbReference>
<comment type="similarity">
    <text evidence="2">Belongs to the AAA ATPase family. RarA/MGS1/WRNIP1 subfamily.</text>
</comment>
<evidence type="ECO:0000256" key="3">
    <source>
        <dbReference type="ARBA" id="ARBA00020776"/>
    </source>
</evidence>
<dbReference type="InterPro" id="IPR051314">
    <property type="entry name" value="AAA_ATPase_RarA/MGS1/WRNIP1"/>
</dbReference>
<proteinExistence type="inferred from homology"/>
<keyword evidence="9" id="KW-1185">Reference proteome</keyword>
<evidence type="ECO:0000313" key="8">
    <source>
        <dbReference type="EMBL" id="TEB06553.1"/>
    </source>
</evidence>
<dbReference type="GO" id="GO:0000731">
    <property type="term" value="P:DNA synthesis involved in DNA repair"/>
    <property type="evidence" value="ECO:0007669"/>
    <property type="project" value="TreeGrafter"/>
</dbReference>
<dbReference type="SUPFAM" id="SSF48019">
    <property type="entry name" value="post-AAA+ oligomerization domain-like"/>
    <property type="match status" value="1"/>
</dbReference>
<dbReference type="GO" id="GO:0017116">
    <property type="term" value="F:single-stranded DNA helicase activity"/>
    <property type="evidence" value="ECO:0007669"/>
    <property type="project" value="TreeGrafter"/>
</dbReference>
<dbReference type="GO" id="GO:0016887">
    <property type="term" value="F:ATP hydrolysis activity"/>
    <property type="evidence" value="ECO:0007669"/>
    <property type="project" value="InterPro"/>
</dbReference>
<dbReference type="InterPro" id="IPR027417">
    <property type="entry name" value="P-loop_NTPase"/>
</dbReference>
<organism evidence="8 9">
    <name type="scientific">Pelotomaculum schinkii</name>
    <dbReference type="NCBI Taxonomy" id="78350"/>
    <lineage>
        <taxon>Bacteria</taxon>
        <taxon>Bacillati</taxon>
        <taxon>Bacillota</taxon>
        <taxon>Clostridia</taxon>
        <taxon>Eubacteriales</taxon>
        <taxon>Desulfotomaculaceae</taxon>
        <taxon>Pelotomaculum</taxon>
    </lineage>
</organism>
<keyword evidence="5" id="KW-0547">Nucleotide-binding</keyword>
<dbReference type="Pfam" id="PF00004">
    <property type="entry name" value="AAA"/>
    <property type="match status" value="1"/>
</dbReference>
<evidence type="ECO:0000256" key="4">
    <source>
        <dbReference type="ARBA" id="ARBA00022705"/>
    </source>
</evidence>
<dbReference type="GO" id="GO:0006261">
    <property type="term" value="P:DNA-templated DNA replication"/>
    <property type="evidence" value="ECO:0007669"/>
    <property type="project" value="TreeGrafter"/>
</dbReference>
<dbReference type="Gene3D" id="1.10.3710.10">
    <property type="entry name" value="DNA polymerase III clamp loader subunits, C-terminal domain"/>
    <property type="match status" value="1"/>
</dbReference>
<evidence type="ECO:0000256" key="1">
    <source>
        <dbReference type="ARBA" id="ARBA00002393"/>
    </source>
</evidence>
<dbReference type="Gene3D" id="1.20.272.10">
    <property type="match status" value="1"/>
</dbReference>
<dbReference type="EMBL" id="QFGA01000001">
    <property type="protein sequence ID" value="TEB06553.1"/>
    <property type="molecule type" value="Genomic_DNA"/>
</dbReference>
<protein>
    <recommendedName>
        <fullName evidence="3">Replication-associated recombination protein A</fullName>
    </recommendedName>
</protein>
<dbReference type="InterPro" id="IPR021886">
    <property type="entry name" value="MgsA_C"/>
</dbReference>
<reference evidence="8 9" key="1">
    <citation type="journal article" date="2018" name="Environ. Microbiol.">
        <title>Novel energy conservation strategies and behaviour of Pelotomaculum schinkii driving syntrophic propionate catabolism.</title>
        <authorList>
            <person name="Hidalgo-Ahumada C.A.P."/>
            <person name="Nobu M.K."/>
            <person name="Narihiro T."/>
            <person name="Tamaki H."/>
            <person name="Liu W.T."/>
            <person name="Kamagata Y."/>
            <person name="Stams A.J.M."/>
            <person name="Imachi H."/>
            <person name="Sousa D.Z."/>
        </authorList>
    </citation>
    <scope>NUCLEOTIDE SEQUENCE [LARGE SCALE GENOMIC DNA]</scope>
    <source>
        <strain evidence="8 9">HH</strain>
    </source>
</reference>
<evidence type="ECO:0000256" key="5">
    <source>
        <dbReference type="ARBA" id="ARBA00022741"/>
    </source>
</evidence>
<dbReference type="AlphaFoldDB" id="A0A4Y7RCU5"/>
<dbReference type="Pfam" id="PF12002">
    <property type="entry name" value="MgsA_C"/>
    <property type="match status" value="1"/>
</dbReference>
<dbReference type="CDD" id="cd18139">
    <property type="entry name" value="HLD_clamp_RarA"/>
    <property type="match status" value="1"/>
</dbReference>
<gene>
    <name evidence="8" type="primary">rarA</name>
    <name evidence="8" type="ORF">Psch_00085</name>
</gene>
<dbReference type="CDD" id="cd00009">
    <property type="entry name" value="AAA"/>
    <property type="match status" value="1"/>
</dbReference>
<comment type="caution">
    <text evidence="8">The sequence shown here is derived from an EMBL/GenBank/DDBJ whole genome shotgun (WGS) entry which is preliminary data.</text>
</comment>
<dbReference type="GO" id="GO:0005524">
    <property type="term" value="F:ATP binding"/>
    <property type="evidence" value="ECO:0007669"/>
    <property type="project" value="UniProtKB-KW"/>
</dbReference>
<name>A0A4Y7RCU5_9FIRM</name>
<dbReference type="SMART" id="SM00382">
    <property type="entry name" value="AAA"/>
    <property type="match status" value="1"/>
</dbReference>
<evidence type="ECO:0000256" key="2">
    <source>
        <dbReference type="ARBA" id="ARBA00008959"/>
    </source>
</evidence>
<dbReference type="InterPro" id="IPR032423">
    <property type="entry name" value="AAA_assoc_2"/>
</dbReference>
<evidence type="ECO:0000256" key="6">
    <source>
        <dbReference type="ARBA" id="ARBA00022840"/>
    </source>
</evidence>
<dbReference type="Gene3D" id="1.10.8.60">
    <property type="match status" value="1"/>
</dbReference>
<accession>A0A4Y7RCU5</accession>
<evidence type="ECO:0000313" key="9">
    <source>
        <dbReference type="Proteomes" id="UP000298324"/>
    </source>
</evidence>
<dbReference type="Pfam" id="PF16193">
    <property type="entry name" value="AAA_assoc_2"/>
    <property type="match status" value="1"/>
</dbReference>
<feature type="domain" description="AAA+ ATPase" evidence="7">
    <location>
        <begin position="67"/>
        <end position="183"/>
    </location>
</feature>
<dbReference type="GO" id="GO:0008047">
    <property type="term" value="F:enzyme activator activity"/>
    <property type="evidence" value="ECO:0007669"/>
    <property type="project" value="TreeGrafter"/>
</dbReference>
<evidence type="ECO:0000259" key="7">
    <source>
        <dbReference type="SMART" id="SM00382"/>
    </source>
</evidence>
<dbReference type="PANTHER" id="PTHR13779">
    <property type="entry name" value="WERNER HELICASE-INTERACTING PROTEIN 1 FAMILY MEMBER"/>
    <property type="match status" value="1"/>
</dbReference>
<sequence length="454" mass="50329">MYVLFYLYTKGRVITGLNLFVHAMDKKITQNAPLALRMRPRTLDEFEEQSGIVGKGTPLRRSIEADRLASVIFFGPPGTGKTTLATIIAGMTRAHFETLNAVMAGVADIRRVIEEARERRSLYNKKTIMFIDEIHRFNKAQQDALLPFVENGLVIMIGSTTENPMFAVNRPLLSRSQLYRFELLSTASVRRILLRALQDQERGLGSYHAEVSPEALDHLAGIANGDARVALNAIELAVMTTMPGDDGVRRVTLEVAEESIQKRVLKYDREDEHYDVISAFIKSMRGSDPDATLYWLARMLYAGEDPEFICRRIMIHAAEDVGLADPQALVVASAAAQAVERIGMPEARIVLAEAALYIATAPKSNAVVAGINGALQAVEKERVEPVPAHLRGTGYRGAAMLGSGRGYKYPHDYQGNYVKQEYLPGSLIGSNFYKPSGNGLEREIKSRMEKQNNK</sequence>
<comment type="function">
    <text evidence="1">DNA-dependent ATPase that plays important roles in cellular responses to stalled DNA replication processes.</text>
</comment>
<dbReference type="PANTHER" id="PTHR13779:SF7">
    <property type="entry name" value="ATPASE WRNIP1"/>
    <property type="match status" value="1"/>
</dbReference>
<dbReference type="FunFam" id="1.10.8.60:FF:000029">
    <property type="entry name" value="Replication-associated recombination protein A"/>
    <property type="match status" value="1"/>
</dbReference>
<dbReference type="Proteomes" id="UP000298324">
    <property type="component" value="Unassembled WGS sequence"/>
</dbReference>
<dbReference type="InterPro" id="IPR003593">
    <property type="entry name" value="AAA+_ATPase"/>
</dbReference>